<name>A0A5B7E2Y8_PORTR</name>
<organism evidence="2 3">
    <name type="scientific">Portunus trituberculatus</name>
    <name type="common">Swimming crab</name>
    <name type="synonym">Neptunus trituberculatus</name>
    <dbReference type="NCBI Taxonomy" id="210409"/>
    <lineage>
        <taxon>Eukaryota</taxon>
        <taxon>Metazoa</taxon>
        <taxon>Ecdysozoa</taxon>
        <taxon>Arthropoda</taxon>
        <taxon>Crustacea</taxon>
        <taxon>Multicrustacea</taxon>
        <taxon>Malacostraca</taxon>
        <taxon>Eumalacostraca</taxon>
        <taxon>Eucarida</taxon>
        <taxon>Decapoda</taxon>
        <taxon>Pleocyemata</taxon>
        <taxon>Brachyura</taxon>
        <taxon>Eubrachyura</taxon>
        <taxon>Portunoidea</taxon>
        <taxon>Portunidae</taxon>
        <taxon>Portuninae</taxon>
        <taxon>Portunus</taxon>
    </lineage>
</organism>
<sequence>MCQAAFRGKQVLVMRYEDVQVWRGRKEGRARQAGGRQMAGGGGGGGGGDGGRVVGGVMGLSGVGGSAWCLKGRESNIAYTSHPLLNLSTWRDPAVPPPAPLTPTPAACPSRRPLLRGAARGEVCLPILEAGDPCKRGGSGGGDGGSSSVLVSVERPSPDVA</sequence>
<feature type="compositionally biased region" description="Gly residues" evidence="1">
    <location>
        <begin position="37"/>
        <end position="47"/>
    </location>
</feature>
<dbReference type="AlphaFoldDB" id="A0A5B7E2Y8"/>
<feature type="region of interest" description="Disordered" evidence="1">
    <location>
        <begin position="132"/>
        <end position="161"/>
    </location>
</feature>
<gene>
    <name evidence="2" type="ORF">E2C01_020360</name>
</gene>
<evidence type="ECO:0000313" key="3">
    <source>
        <dbReference type="Proteomes" id="UP000324222"/>
    </source>
</evidence>
<dbReference type="EMBL" id="VSRR010001707">
    <property type="protein sequence ID" value="MPC27194.1"/>
    <property type="molecule type" value="Genomic_DNA"/>
</dbReference>
<dbReference type="Proteomes" id="UP000324222">
    <property type="component" value="Unassembled WGS sequence"/>
</dbReference>
<accession>A0A5B7E2Y8</accession>
<evidence type="ECO:0000313" key="2">
    <source>
        <dbReference type="EMBL" id="MPC27194.1"/>
    </source>
</evidence>
<proteinExistence type="predicted"/>
<keyword evidence="3" id="KW-1185">Reference proteome</keyword>
<evidence type="ECO:0000256" key="1">
    <source>
        <dbReference type="SAM" id="MobiDB-lite"/>
    </source>
</evidence>
<feature type="region of interest" description="Disordered" evidence="1">
    <location>
        <begin position="26"/>
        <end position="47"/>
    </location>
</feature>
<comment type="caution">
    <text evidence="2">The sequence shown here is derived from an EMBL/GenBank/DDBJ whole genome shotgun (WGS) entry which is preliminary data.</text>
</comment>
<protein>
    <submittedName>
        <fullName evidence="2">Uncharacterized protein</fullName>
    </submittedName>
</protein>
<reference evidence="2 3" key="1">
    <citation type="submission" date="2019-05" db="EMBL/GenBank/DDBJ databases">
        <title>Another draft genome of Portunus trituberculatus and its Hox gene families provides insights of decapod evolution.</title>
        <authorList>
            <person name="Jeong J.-H."/>
            <person name="Song I."/>
            <person name="Kim S."/>
            <person name="Choi T."/>
            <person name="Kim D."/>
            <person name="Ryu S."/>
            <person name="Kim W."/>
        </authorList>
    </citation>
    <scope>NUCLEOTIDE SEQUENCE [LARGE SCALE GENOMIC DNA]</scope>
    <source>
        <tissue evidence="2">Muscle</tissue>
    </source>
</reference>